<evidence type="ECO:0000313" key="1">
    <source>
        <dbReference type="EMBL" id="DAF64221.1"/>
    </source>
</evidence>
<proteinExistence type="predicted"/>
<sequence length="74" mass="8818">MEKSFDEFVNQFDKKYYEDLANSLTKSFTENSNAIPIKDLATYSVTMSMQITLHYLREYHEWLHSNENQSSDNQ</sequence>
<accession>A0A8S5TLQ4</accession>
<protein>
    <submittedName>
        <fullName evidence="1">Uncharacterized protein</fullName>
    </submittedName>
</protein>
<reference evidence="1" key="1">
    <citation type="journal article" date="2021" name="Proc. Natl. Acad. Sci. U.S.A.">
        <title>A Catalog of Tens of Thousands of Viruses from Human Metagenomes Reveals Hidden Associations with Chronic Diseases.</title>
        <authorList>
            <person name="Tisza M.J."/>
            <person name="Buck C.B."/>
        </authorList>
    </citation>
    <scope>NUCLEOTIDE SEQUENCE</scope>
    <source>
        <strain evidence="1">CtKgQ2</strain>
    </source>
</reference>
<organism evidence="1">
    <name type="scientific">Siphoviridae sp. ctKgQ2</name>
    <dbReference type="NCBI Taxonomy" id="2827842"/>
    <lineage>
        <taxon>Viruses</taxon>
        <taxon>Duplodnaviria</taxon>
        <taxon>Heunggongvirae</taxon>
        <taxon>Uroviricota</taxon>
        <taxon>Caudoviricetes</taxon>
    </lineage>
</organism>
<dbReference type="EMBL" id="BK032853">
    <property type="protein sequence ID" value="DAF64221.1"/>
    <property type="molecule type" value="Genomic_DNA"/>
</dbReference>
<name>A0A8S5TLQ4_9CAUD</name>